<dbReference type="EMBL" id="SLWA01000009">
    <property type="protein sequence ID" value="TCN53115.1"/>
    <property type="molecule type" value="Genomic_DNA"/>
</dbReference>
<reference evidence="1 2" key="1">
    <citation type="journal article" date="2015" name="Stand. Genomic Sci.">
        <title>Genomic Encyclopedia of Bacterial and Archaeal Type Strains, Phase III: the genomes of soil and plant-associated and newly described type strains.</title>
        <authorList>
            <person name="Whitman W.B."/>
            <person name="Woyke T."/>
            <person name="Klenk H.P."/>
            <person name="Zhou Y."/>
            <person name="Lilburn T.G."/>
            <person name="Beck B.J."/>
            <person name="De Vos P."/>
            <person name="Vandamme P."/>
            <person name="Eisen J.A."/>
            <person name="Garrity G."/>
            <person name="Hugenholtz P."/>
            <person name="Kyrpides N.C."/>
        </authorList>
    </citation>
    <scope>NUCLEOTIDE SEQUENCE [LARGE SCALE GENOMIC DNA]</scope>
    <source>
        <strain evidence="1 2">P5626</strain>
    </source>
</reference>
<protein>
    <submittedName>
        <fullName evidence="1">Uncharacterized protein</fullName>
    </submittedName>
</protein>
<accession>A0ABY2AW31</accession>
<proteinExistence type="predicted"/>
<evidence type="ECO:0000313" key="2">
    <source>
        <dbReference type="Proteomes" id="UP000295270"/>
    </source>
</evidence>
<organism evidence="1 2">
    <name type="scientific">Flavobacterium circumlabens</name>
    <dbReference type="NCBI Taxonomy" id="2133765"/>
    <lineage>
        <taxon>Bacteria</taxon>
        <taxon>Pseudomonadati</taxon>
        <taxon>Bacteroidota</taxon>
        <taxon>Flavobacteriia</taxon>
        <taxon>Flavobacteriales</taxon>
        <taxon>Flavobacteriaceae</taxon>
        <taxon>Flavobacterium</taxon>
    </lineage>
</organism>
<sequence length="44" mass="5231">MSQAYFFSLGAFDHFGFLFSQFNFGINYPNLDILFIFGFTYKEK</sequence>
<keyword evidence="2" id="KW-1185">Reference proteome</keyword>
<comment type="caution">
    <text evidence="1">The sequence shown here is derived from an EMBL/GenBank/DDBJ whole genome shotgun (WGS) entry which is preliminary data.</text>
</comment>
<dbReference type="Proteomes" id="UP000295270">
    <property type="component" value="Unassembled WGS sequence"/>
</dbReference>
<name>A0ABY2AW31_9FLAO</name>
<gene>
    <name evidence="1" type="ORF">EV142_10998</name>
</gene>
<evidence type="ECO:0000313" key="1">
    <source>
        <dbReference type="EMBL" id="TCN53115.1"/>
    </source>
</evidence>